<reference evidence="1" key="2">
    <citation type="submission" date="2025-08" db="UniProtKB">
        <authorList>
            <consortium name="Ensembl"/>
        </authorList>
    </citation>
    <scope>IDENTIFICATION</scope>
</reference>
<accession>A0A670KIY7</accession>
<dbReference type="PANTHER" id="PTHR43544">
    <property type="entry name" value="SHORT-CHAIN DEHYDROGENASE/REDUCTASE"/>
    <property type="match status" value="1"/>
</dbReference>
<dbReference type="InterPro" id="IPR002347">
    <property type="entry name" value="SDR_fam"/>
</dbReference>
<dbReference type="OrthoDB" id="7289984at2759"/>
<reference evidence="1" key="3">
    <citation type="submission" date="2025-09" db="UniProtKB">
        <authorList>
            <consortium name="Ensembl"/>
        </authorList>
    </citation>
    <scope>IDENTIFICATION</scope>
</reference>
<dbReference type="CDD" id="cd05325">
    <property type="entry name" value="carb_red_sniffer_like_SDR_c"/>
    <property type="match status" value="1"/>
</dbReference>
<dbReference type="GeneTree" id="ENSGT00940000163363"/>
<dbReference type="KEGG" id="pmua:114601869"/>
<reference evidence="1 2" key="1">
    <citation type="journal article" date="2019" name="Proc. Natl. Acad. Sci. U.S.A.">
        <title>Regulatory changes in pterin and carotenoid genes underlie balanced color polymorphisms in the wall lizard.</title>
        <authorList>
            <person name="Andrade P."/>
            <person name="Pinho C."/>
            <person name="Perez I de Lanuza G."/>
            <person name="Afonso S."/>
            <person name="Brejcha J."/>
            <person name="Rubin C.J."/>
            <person name="Wallerman O."/>
            <person name="Pereira P."/>
            <person name="Sabatino S.J."/>
            <person name="Bellati A."/>
            <person name="Pellitteri-Rosa D."/>
            <person name="Bosakova Z."/>
            <person name="Bunikis I."/>
            <person name="Carretero M.A."/>
            <person name="Feiner N."/>
            <person name="Marsik P."/>
            <person name="Pauperio F."/>
            <person name="Salvi D."/>
            <person name="Soler L."/>
            <person name="While G.M."/>
            <person name="Uller T."/>
            <person name="Font E."/>
            <person name="Andersson L."/>
            <person name="Carneiro M."/>
        </authorList>
    </citation>
    <scope>NUCLEOTIDE SEQUENCE</scope>
</reference>
<proteinExistence type="predicted"/>
<dbReference type="InterPro" id="IPR051468">
    <property type="entry name" value="Fungal_SecMetab_SDRs"/>
</dbReference>
<dbReference type="PRINTS" id="PR00081">
    <property type="entry name" value="GDHRDH"/>
</dbReference>
<organism evidence="1 2">
    <name type="scientific">Podarcis muralis</name>
    <name type="common">Wall lizard</name>
    <name type="synonym">Lacerta muralis</name>
    <dbReference type="NCBI Taxonomy" id="64176"/>
    <lineage>
        <taxon>Eukaryota</taxon>
        <taxon>Metazoa</taxon>
        <taxon>Chordata</taxon>
        <taxon>Craniata</taxon>
        <taxon>Vertebrata</taxon>
        <taxon>Euteleostomi</taxon>
        <taxon>Lepidosauria</taxon>
        <taxon>Squamata</taxon>
        <taxon>Bifurcata</taxon>
        <taxon>Unidentata</taxon>
        <taxon>Episquamata</taxon>
        <taxon>Laterata</taxon>
        <taxon>Lacertibaenia</taxon>
        <taxon>Lacertidae</taxon>
        <taxon>Podarcis</taxon>
    </lineage>
</organism>
<evidence type="ECO:0000313" key="2">
    <source>
        <dbReference type="Proteomes" id="UP000472272"/>
    </source>
</evidence>
<keyword evidence="2" id="KW-1185">Reference proteome</keyword>
<sequence>MEDFRIRSILLTGSDRGIGLGLVEQFLQLPYPPQLIFATCRHPDGPEGQVLKELARRYSNVSTLVLLQLDVTDPHSIKEATKKVEERVAGCGLNLLINNAAMACETTLSSENTQNMMFLYATNTIGPMLVCQAFLPLLKMAAQQSRHGGMSCSKAAVVNMSSSYGSISLVDGWEWRQDVSYRCSKAALNMLTRCQSLGYGPYGILCVSIHPGGVKTHLGVEQGVLSVASSTRGIIQVLSRLSDQDNGTFLDWEGQTVPW</sequence>
<dbReference type="GeneID" id="114601869"/>
<dbReference type="GO" id="GO:0016491">
    <property type="term" value="F:oxidoreductase activity"/>
    <property type="evidence" value="ECO:0007669"/>
    <property type="project" value="TreeGrafter"/>
</dbReference>
<dbReference type="InterPro" id="IPR036291">
    <property type="entry name" value="NAD(P)-bd_dom_sf"/>
</dbReference>
<dbReference type="PANTHER" id="PTHR43544:SF38">
    <property type="entry name" value="C-FACTOR-RELATED"/>
    <property type="match status" value="1"/>
</dbReference>
<protein>
    <submittedName>
        <fullName evidence="1">C-factor-like</fullName>
    </submittedName>
</protein>
<evidence type="ECO:0000313" key="1">
    <source>
        <dbReference type="Ensembl" id="ENSPMRP00000034662.1"/>
    </source>
</evidence>
<name>A0A670KIY7_PODMU</name>
<dbReference type="Gene3D" id="3.40.50.720">
    <property type="entry name" value="NAD(P)-binding Rossmann-like Domain"/>
    <property type="match status" value="1"/>
</dbReference>
<dbReference type="Pfam" id="PF00106">
    <property type="entry name" value="adh_short"/>
    <property type="match status" value="1"/>
</dbReference>
<dbReference type="GO" id="GO:0005737">
    <property type="term" value="C:cytoplasm"/>
    <property type="evidence" value="ECO:0007669"/>
    <property type="project" value="TreeGrafter"/>
</dbReference>
<dbReference type="SUPFAM" id="SSF51735">
    <property type="entry name" value="NAD(P)-binding Rossmann-fold domains"/>
    <property type="match status" value="1"/>
</dbReference>
<dbReference type="AlphaFoldDB" id="A0A670KIY7"/>
<dbReference type="OMA" id="ECFEINT"/>
<dbReference type="Proteomes" id="UP000472272">
    <property type="component" value="Chromosome 8"/>
</dbReference>
<dbReference type="RefSeq" id="XP_028595296.1">
    <property type="nucleotide sequence ID" value="XM_028739463.1"/>
</dbReference>
<dbReference type="Ensembl" id="ENSPMRT00000036765.1">
    <property type="protein sequence ID" value="ENSPMRP00000034662.1"/>
    <property type="gene ID" value="ENSPMRG00000022462.1"/>
</dbReference>
<gene>
    <name evidence="1" type="primary">LOC114601869</name>
</gene>